<dbReference type="Proteomes" id="UP000005085">
    <property type="component" value="Unassembled WGS sequence"/>
</dbReference>
<dbReference type="AlphaFoldDB" id="C3XHJ2"/>
<dbReference type="GO" id="GO:0008781">
    <property type="term" value="F:N-acylneuraminate cytidylyltransferase activity"/>
    <property type="evidence" value="ECO:0007669"/>
    <property type="project" value="TreeGrafter"/>
</dbReference>
<protein>
    <recommendedName>
        <fullName evidence="4">Pseudaminic acid CMP-transferase</fullName>
    </recommendedName>
</protein>
<proteinExistence type="predicted"/>
<dbReference type="InterPro" id="IPR003329">
    <property type="entry name" value="Cytidylyl_trans"/>
</dbReference>
<evidence type="ECO:0000313" key="2">
    <source>
        <dbReference type="EMBL" id="EEO24481.1"/>
    </source>
</evidence>
<organism evidence="2 3">
    <name type="scientific">Helicobacter bilis ATCC 43879</name>
    <dbReference type="NCBI Taxonomy" id="613026"/>
    <lineage>
        <taxon>Bacteria</taxon>
        <taxon>Pseudomonadati</taxon>
        <taxon>Campylobacterota</taxon>
        <taxon>Epsilonproteobacteria</taxon>
        <taxon>Campylobacterales</taxon>
        <taxon>Helicobacteraceae</taxon>
        <taxon>Helicobacter</taxon>
    </lineage>
</organism>
<dbReference type="HOGENOM" id="CLU_798702_0_0_7"/>
<dbReference type="EMBL" id="ACDN02000009">
    <property type="protein sequence ID" value="EEO24481.1"/>
    <property type="molecule type" value="Genomic_DNA"/>
</dbReference>
<keyword evidence="3" id="KW-1185">Reference proteome</keyword>
<feature type="region of interest" description="Disordered" evidence="1">
    <location>
        <begin position="180"/>
        <end position="206"/>
    </location>
</feature>
<dbReference type="InterPro" id="IPR029044">
    <property type="entry name" value="Nucleotide-diphossugar_trans"/>
</dbReference>
<evidence type="ECO:0000313" key="3">
    <source>
        <dbReference type="Proteomes" id="UP000005085"/>
    </source>
</evidence>
<dbReference type="Gene3D" id="3.90.550.10">
    <property type="entry name" value="Spore Coat Polysaccharide Biosynthesis Protein SpsA, Chain A"/>
    <property type="match status" value="2"/>
</dbReference>
<name>C3XHJ2_9HELI</name>
<gene>
    <name evidence="2" type="ORF">HRAG_01538</name>
</gene>
<accession>C3XHJ2</accession>
<dbReference type="SUPFAM" id="SSF53448">
    <property type="entry name" value="Nucleotide-diphospho-sugar transferases"/>
    <property type="match status" value="2"/>
</dbReference>
<comment type="caution">
    <text evidence="2">The sequence shown here is derived from an EMBL/GenBank/DDBJ whole genome shotgun (WGS) entry which is preliminary data.</text>
</comment>
<dbReference type="InterPro" id="IPR050793">
    <property type="entry name" value="CMP-NeuNAc_synthase"/>
</dbReference>
<evidence type="ECO:0008006" key="4">
    <source>
        <dbReference type="Google" id="ProtNLM"/>
    </source>
</evidence>
<evidence type="ECO:0000256" key="1">
    <source>
        <dbReference type="SAM" id="MobiDB-lite"/>
    </source>
</evidence>
<feature type="compositionally biased region" description="Polar residues" evidence="1">
    <location>
        <begin position="185"/>
        <end position="199"/>
    </location>
</feature>
<dbReference type="PANTHER" id="PTHR21485">
    <property type="entry name" value="HAD SUPERFAMILY MEMBERS CMAS AND KDSC"/>
    <property type="match status" value="1"/>
</dbReference>
<dbReference type="eggNOG" id="COG1083">
    <property type="taxonomic scope" value="Bacteria"/>
</dbReference>
<dbReference type="RefSeq" id="WP_005219253.1">
    <property type="nucleotide sequence ID" value="NZ_KI392033.1"/>
</dbReference>
<dbReference type="Pfam" id="PF02348">
    <property type="entry name" value="CTP_transf_3"/>
    <property type="match status" value="1"/>
</dbReference>
<dbReference type="OrthoDB" id="9805604at2"/>
<sequence>MKQIDCVIIPARGGSKRIPRKNMQPFCGIPMLEISIELAKKLSDNVIVSSDDYSMLEFAKNLGAYPLLRDKALADDMTPTLPVIIHALLPFIKVDSFDKGLLDSKLLFSSLFDSNTLRHKSQNNKSLDSSDDSSDCHIKCREISSISNRDISPFSKAQHDRILDSKNSILNPSAHIEFDKKLKSNNHAQNTENANTSDSKNAKDTLHISDKSQNKTFFENHKSILKNNNATLQSNKNITQNKPTLQIFPHSKVLCLYATAMFATEEIILESCFMLDKNPSTAYIVSMLEASKTFRSFCLDESGHLNFLFPEFIGTRSQDLPQAFIDAGQFYLGRAESFLKEIPLLGDKSMGITMQHAHDIDTMLDLAIAESLFSHINKGGV</sequence>
<dbReference type="PANTHER" id="PTHR21485:SF6">
    <property type="entry name" value="N-ACYLNEURAMINATE CYTIDYLYLTRANSFERASE-RELATED"/>
    <property type="match status" value="1"/>
</dbReference>
<reference evidence="2 3" key="1">
    <citation type="journal article" date="2014" name="Genome Announc.">
        <title>Draft genome sequences of six enterohepatic helicobacter species isolated from humans and one from rhesus macaques.</title>
        <authorList>
            <person name="Shen Z."/>
            <person name="Sheh A."/>
            <person name="Young S.K."/>
            <person name="Abouelliel A."/>
            <person name="Ward D.V."/>
            <person name="Earl A.M."/>
            <person name="Fox J.G."/>
        </authorList>
    </citation>
    <scope>NUCLEOTIDE SEQUENCE [LARGE SCALE GENOMIC DNA]</scope>
    <source>
        <strain evidence="2 3">ATCC 43879</strain>
    </source>
</reference>